<evidence type="ECO:0000313" key="2">
    <source>
        <dbReference type="Proteomes" id="UP001155163"/>
    </source>
</evidence>
<protein>
    <submittedName>
        <fullName evidence="1">Uncharacterized protein</fullName>
    </submittedName>
</protein>
<evidence type="ECO:0000313" key="1">
    <source>
        <dbReference type="EMBL" id="MCK9815542.1"/>
    </source>
</evidence>
<gene>
    <name evidence="1" type="ORF">M1B35_15740</name>
</gene>
<comment type="caution">
    <text evidence="1">The sequence shown here is derived from an EMBL/GenBank/DDBJ whole genome shotgun (WGS) entry which is preliminary data.</text>
</comment>
<reference evidence="1 2" key="2">
    <citation type="journal article" date="2023" name="Plant Pathol.">
        <title>Dismantling and reorganizing Pseudomonas marginalis sensu#lato.</title>
        <authorList>
            <person name="Sawada H."/>
            <person name="Fujikawa T."/>
            <person name="Satou M."/>
        </authorList>
    </citation>
    <scope>NUCLEOTIDE SEQUENCE [LARGE SCALE GENOMIC DNA]</scope>
    <source>
        <strain evidence="1 2">MAFF 302046</strain>
    </source>
</reference>
<keyword evidence="2" id="KW-1185">Reference proteome</keyword>
<dbReference type="EMBL" id="JALQCX010000028">
    <property type="protein sequence ID" value="MCK9815542.1"/>
    <property type="molecule type" value="Genomic_DNA"/>
</dbReference>
<sequence>MTAATPTANAAERTFWDWFTRQEARLFAFEFPDEPLLDELAKALSHVAPELTFELGPITDGKREFVISAGGILEAFPAVESLHRCAPDLPRWHWTAFRQRMQTLYDLGMGEHRVSADDVHYLLAADEPKVGIALFFDDYHEDRHSEFQQLAYLFLDQALGEYAVETQVGFIEVLPRTSEYFQRAYPLRELPGHFDHYWGNTAT</sequence>
<accession>A0ABT0JI75</accession>
<organism evidence="1 2">
    <name type="scientific">Pseudomonas morbosilactucae</name>
    <dbReference type="NCBI Taxonomy" id="2938197"/>
    <lineage>
        <taxon>Bacteria</taxon>
        <taxon>Pseudomonadati</taxon>
        <taxon>Pseudomonadota</taxon>
        <taxon>Gammaproteobacteria</taxon>
        <taxon>Pseudomonadales</taxon>
        <taxon>Pseudomonadaceae</taxon>
        <taxon>Pseudomonas</taxon>
    </lineage>
</organism>
<proteinExistence type="predicted"/>
<dbReference type="RefSeq" id="WP_268262461.1">
    <property type="nucleotide sequence ID" value="NZ_JALQCX010000028.1"/>
</dbReference>
<name>A0ABT0JI75_9PSED</name>
<reference evidence="1 2" key="1">
    <citation type="journal article" date="2022" name="Int. J. Syst. Evol. Microbiol.">
        <title>Pseudomonas aegrilactucae sp. nov. and Pseudomonas morbosilactucae sp. nov., pathogens causing bacterial rot of lettuce in Japan.</title>
        <authorList>
            <person name="Sawada H."/>
            <person name="Fujikawa T."/>
            <person name="Satou M."/>
        </authorList>
    </citation>
    <scope>NUCLEOTIDE SEQUENCE [LARGE SCALE GENOMIC DNA]</scope>
    <source>
        <strain evidence="1 2">MAFF 302046</strain>
    </source>
</reference>
<dbReference type="Proteomes" id="UP001155163">
    <property type="component" value="Unassembled WGS sequence"/>
</dbReference>